<evidence type="ECO:0000313" key="3">
    <source>
        <dbReference type="EMBL" id="MBC5785289.1"/>
    </source>
</evidence>
<feature type="transmembrane region" description="Helical" evidence="1">
    <location>
        <begin position="265"/>
        <end position="288"/>
    </location>
</feature>
<dbReference type="Gene3D" id="2.60.40.2380">
    <property type="match status" value="1"/>
</dbReference>
<dbReference type="SUPFAM" id="SSF55073">
    <property type="entry name" value="Nucleotide cyclase"/>
    <property type="match status" value="1"/>
</dbReference>
<dbReference type="InterPro" id="IPR050706">
    <property type="entry name" value="Cyclic-di-GMP_PDE-like"/>
</dbReference>
<dbReference type="Pfam" id="PF00990">
    <property type="entry name" value="GGDEF"/>
    <property type="match status" value="1"/>
</dbReference>
<evidence type="ECO:0000259" key="2">
    <source>
        <dbReference type="SMART" id="SM00267"/>
    </source>
</evidence>
<dbReference type="NCBIfam" id="TIGR00254">
    <property type="entry name" value="GGDEF"/>
    <property type="match status" value="1"/>
</dbReference>
<sequence length="554" mass="60849">MAAETEAPAHVSTIALGGETAWAPLNGRSLYWFDAAGNSTVDNVEARFATLPWQVRKREPHDRVLGGAYWFQFEATAPVGEHWYLELNTAFYDHVEMFYRDRRGNWVVQQSGTTHAVSDWSVPGRLPTFALAFDDPRPVRYYVRVQDDRADLSAPATLLREEAVQASREREQFLFGAYFGLAALITAAAFVNGLLYRDRGFLAFGLYTLLLAAGQLGRSGVLAQHLWPGLPGWNGMALALWPGAATAAALWFVKVVTEPVRLSRALDLGVWALIAAVLAAVAVDIVVVTRVSMLLVLVLTGLSLLAITAMLAWGFVDSKEHHVRMLALGFVPVLLMAIFPLSRGLGLVPSNTLTRYGLYFAAVIELPILFYALHRRLMAFREAMLRANALSRTDPLTGLPHRRGLVERLESSLAHARGQKQNCALLGVRISNLDAIAEEFGKEAAEKALVVAASHLRRTSVEFDMAARVGEREYAVLLEAPVTPQALSSRAQQVVASGLRQVDQLPAALTLKFHVTAAILPVPQLDGEATLQWVMDGLNQMNQDAKKLIKPLNF</sequence>
<dbReference type="AlphaFoldDB" id="A0A923SCW0"/>
<feature type="transmembrane region" description="Helical" evidence="1">
    <location>
        <begin position="233"/>
        <end position="253"/>
    </location>
</feature>
<protein>
    <submittedName>
        <fullName evidence="3">Diguanylate cyclase</fullName>
    </submittedName>
</protein>
<dbReference type="InterPro" id="IPR011622">
    <property type="entry name" value="7TMR_DISM_rcpt_extracell_dom2"/>
</dbReference>
<accession>A0A923SCW0</accession>
<proteinExistence type="predicted"/>
<dbReference type="InterPro" id="IPR029787">
    <property type="entry name" value="Nucleotide_cyclase"/>
</dbReference>
<keyword evidence="1" id="KW-1133">Transmembrane helix</keyword>
<feature type="transmembrane region" description="Helical" evidence="1">
    <location>
        <begin position="353"/>
        <end position="373"/>
    </location>
</feature>
<keyword evidence="1" id="KW-0812">Transmembrane</keyword>
<comment type="caution">
    <text evidence="3">The sequence shown here is derived from an EMBL/GenBank/DDBJ whole genome shotgun (WGS) entry which is preliminary data.</text>
</comment>
<evidence type="ECO:0000313" key="4">
    <source>
        <dbReference type="Proteomes" id="UP000608513"/>
    </source>
</evidence>
<reference evidence="3" key="1">
    <citation type="submission" date="2020-08" db="EMBL/GenBank/DDBJ databases">
        <title>Ramlibacter sp. USB13 16S ribosomal RNA gene genome sequencing and assembly.</title>
        <authorList>
            <person name="Kang M."/>
        </authorList>
    </citation>
    <scope>NUCLEOTIDE SEQUENCE</scope>
    <source>
        <strain evidence="3">USB13</strain>
    </source>
</reference>
<evidence type="ECO:0000256" key="1">
    <source>
        <dbReference type="SAM" id="Phobius"/>
    </source>
</evidence>
<dbReference type="Gene3D" id="3.30.70.270">
    <property type="match status" value="1"/>
</dbReference>
<dbReference type="InterPro" id="IPR011623">
    <property type="entry name" value="7TMR_DISM_rcpt_extracell_dom1"/>
</dbReference>
<dbReference type="InterPro" id="IPR000160">
    <property type="entry name" value="GGDEF_dom"/>
</dbReference>
<dbReference type="PANTHER" id="PTHR33121">
    <property type="entry name" value="CYCLIC DI-GMP PHOSPHODIESTERASE PDEF"/>
    <property type="match status" value="1"/>
</dbReference>
<dbReference type="RefSeq" id="WP_187078028.1">
    <property type="nucleotide sequence ID" value="NZ_JACORT010000009.1"/>
</dbReference>
<organism evidence="3 4">
    <name type="scientific">Ramlibacter cellulosilyticus</name>
    <dbReference type="NCBI Taxonomy" id="2764187"/>
    <lineage>
        <taxon>Bacteria</taxon>
        <taxon>Pseudomonadati</taxon>
        <taxon>Pseudomonadota</taxon>
        <taxon>Betaproteobacteria</taxon>
        <taxon>Burkholderiales</taxon>
        <taxon>Comamonadaceae</taxon>
        <taxon>Ramlibacter</taxon>
    </lineage>
</organism>
<dbReference type="GO" id="GO:0071111">
    <property type="term" value="F:cyclic-guanylate-specific phosphodiesterase activity"/>
    <property type="evidence" value="ECO:0007669"/>
    <property type="project" value="InterPro"/>
</dbReference>
<feature type="transmembrane region" description="Helical" evidence="1">
    <location>
        <begin position="323"/>
        <end position="341"/>
    </location>
</feature>
<dbReference type="Pfam" id="PF07696">
    <property type="entry name" value="7TMR-DISMED2"/>
    <property type="match status" value="1"/>
</dbReference>
<dbReference type="EMBL" id="JACORT010000009">
    <property type="protein sequence ID" value="MBC5785289.1"/>
    <property type="molecule type" value="Genomic_DNA"/>
</dbReference>
<dbReference type="Pfam" id="PF07695">
    <property type="entry name" value="7TMR-DISM_7TM"/>
    <property type="match status" value="1"/>
</dbReference>
<gene>
    <name evidence="3" type="ORF">H8N03_20245</name>
</gene>
<dbReference type="SMART" id="SM00267">
    <property type="entry name" value="GGDEF"/>
    <property type="match status" value="1"/>
</dbReference>
<keyword evidence="1" id="KW-0472">Membrane</keyword>
<dbReference type="InterPro" id="IPR043128">
    <property type="entry name" value="Rev_trsase/Diguanyl_cyclase"/>
</dbReference>
<feature type="domain" description="GGDEF" evidence="2">
    <location>
        <begin position="378"/>
        <end position="550"/>
    </location>
</feature>
<dbReference type="PANTHER" id="PTHR33121:SF79">
    <property type="entry name" value="CYCLIC DI-GMP PHOSPHODIESTERASE PDED-RELATED"/>
    <property type="match status" value="1"/>
</dbReference>
<feature type="transmembrane region" description="Helical" evidence="1">
    <location>
        <begin position="201"/>
        <end position="221"/>
    </location>
</feature>
<name>A0A923SCW0_9BURK</name>
<feature type="transmembrane region" description="Helical" evidence="1">
    <location>
        <begin position="294"/>
        <end position="316"/>
    </location>
</feature>
<dbReference type="Proteomes" id="UP000608513">
    <property type="component" value="Unassembled WGS sequence"/>
</dbReference>
<feature type="transmembrane region" description="Helical" evidence="1">
    <location>
        <begin position="173"/>
        <end position="194"/>
    </location>
</feature>
<keyword evidence="4" id="KW-1185">Reference proteome</keyword>